<proteinExistence type="predicted"/>
<gene>
    <name evidence="2" type="ORF">O1G22_27050</name>
</gene>
<name>A0ABY7P6L3_9ACTN</name>
<sequence length="470" mass="51683">MYVSRIIVKDIKSFYGPRAVDLTLTRPDGSHAGWTVLAGRNGSGKTTLLRAMALALSGPGVARSLVPVFENWVTEQSTAGEVEVEISRDAQHDRFSQGRPPAGAFWAGLRWKTPRDGSAGRVPIRRGVLSGLDEIKYTKAQTSIARRGPWADNPAGWFSAAYGPFRRMAGGSGEVQRLMLASGPVARHTSLFHEDASLAEGVTWLIEQHLRALEGRGGARGLKTFALALLGDGLLPDGHRIDDVDSEGLWVERHDSRFPLREMSDGFRTVAALVVDILKQLHDVFGDDLWESGPWEARGKSIALMTPGVVIIDEIDAHLHVSWQRRIGPWLTAHFPRIQFIVTTHSPYICQAADPGGLIRLPGVDEARPPEVIDQDLYDRVVYGSGDDAVLSDLFGLDTPYSERAEQVRAEFVQLEAEIYDGASSRESLARYRELKDRLASSPSARVDEVSAHLRRIGEEITGGPKDEEE</sequence>
<accession>A0ABY7P6L3</accession>
<dbReference type="SUPFAM" id="SSF52540">
    <property type="entry name" value="P-loop containing nucleoside triphosphate hydrolases"/>
    <property type="match status" value="1"/>
</dbReference>
<dbReference type="SMART" id="SM00382">
    <property type="entry name" value="AAA"/>
    <property type="match status" value="1"/>
</dbReference>
<dbReference type="InterPro" id="IPR027417">
    <property type="entry name" value="P-loop_NTPase"/>
</dbReference>
<dbReference type="InterPro" id="IPR051396">
    <property type="entry name" value="Bact_Antivir_Def_Nuclease"/>
</dbReference>
<evidence type="ECO:0000313" key="2">
    <source>
        <dbReference type="EMBL" id="WBO66204.1"/>
    </source>
</evidence>
<dbReference type="InterPro" id="IPR003959">
    <property type="entry name" value="ATPase_AAA_core"/>
</dbReference>
<dbReference type="PANTHER" id="PTHR43581">
    <property type="entry name" value="ATP/GTP PHOSPHATASE"/>
    <property type="match status" value="1"/>
</dbReference>
<dbReference type="Pfam" id="PF13476">
    <property type="entry name" value="AAA_23"/>
    <property type="match status" value="1"/>
</dbReference>
<feature type="domain" description="AAA+ ATPase" evidence="1">
    <location>
        <begin position="31"/>
        <end position="379"/>
    </location>
</feature>
<dbReference type="InterPro" id="IPR003593">
    <property type="entry name" value="AAA+_ATPase"/>
</dbReference>
<keyword evidence="3" id="KW-1185">Reference proteome</keyword>
<dbReference type="InterPro" id="IPR038729">
    <property type="entry name" value="Rad50/SbcC_AAA"/>
</dbReference>
<evidence type="ECO:0000313" key="3">
    <source>
        <dbReference type="Proteomes" id="UP001212326"/>
    </source>
</evidence>
<protein>
    <submittedName>
        <fullName evidence="2">AAA family ATPase</fullName>
    </submittedName>
</protein>
<dbReference type="Pfam" id="PF13304">
    <property type="entry name" value="AAA_21"/>
    <property type="match status" value="1"/>
</dbReference>
<dbReference type="RefSeq" id="WP_270083692.1">
    <property type="nucleotide sequence ID" value="NZ_CP115300.1"/>
</dbReference>
<dbReference type="Proteomes" id="UP001212326">
    <property type="component" value="Chromosome"/>
</dbReference>
<dbReference type="EMBL" id="CP115300">
    <property type="protein sequence ID" value="WBO66204.1"/>
    <property type="molecule type" value="Genomic_DNA"/>
</dbReference>
<organism evidence="2 3">
    <name type="scientific">Streptomyces camelliae</name>
    <dbReference type="NCBI Taxonomy" id="3004093"/>
    <lineage>
        <taxon>Bacteria</taxon>
        <taxon>Bacillati</taxon>
        <taxon>Actinomycetota</taxon>
        <taxon>Actinomycetes</taxon>
        <taxon>Kitasatosporales</taxon>
        <taxon>Streptomycetaceae</taxon>
        <taxon>Streptomyces</taxon>
    </lineage>
</organism>
<dbReference type="PANTHER" id="PTHR43581:SF2">
    <property type="entry name" value="EXCINUCLEASE ATPASE SUBUNIT"/>
    <property type="match status" value="1"/>
</dbReference>
<dbReference type="Gene3D" id="3.40.50.300">
    <property type="entry name" value="P-loop containing nucleotide triphosphate hydrolases"/>
    <property type="match status" value="2"/>
</dbReference>
<reference evidence="2 3" key="1">
    <citation type="submission" date="2022-12" db="EMBL/GenBank/DDBJ databases">
        <authorList>
            <person name="Mo P."/>
        </authorList>
    </citation>
    <scope>NUCLEOTIDE SEQUENCE [LARGE SCALE GENOMIC DNA]</scope>
    <source>
        <strain evidence="2 3">HUAS 2-6</strain>
    </source>
</reference>
<evidence type="ECO:0000259" key="1">
    <source>
        <dbReference type="SMART" id="SM00382"/>
    </source>
</evidence>